<protein>
    <submittedName>
        <fullName evidence="1">Uncharacterized protein</fullName>
    </submittedName>
</protein>
<name>A0A0S4QE87_9ACTN</name>
<sequence>MTRRLVIERSGFLGSLATRHTMAAGHEVTALGSGVSWHDLDDAVRSEQITQPTEGKAFSTDDAVRGLGFASRPHATGIRHEAALCRLQKAVMRRRTGT</sequence>
<keyword evidence="2" id="KW-1185">Reference proteome</keyword>
<gene>
    <name evidence="1" type="ORF">Ga0074812_101275</name>
</gene>
<dbReference type="RefSeq" id="WP_091270680.1">
    <property type="nucleotide sequence ID" value="NZ_FAOZ01000001.1"/>
</dbReference>
<proteinExistence type="predicted"/>
<reference evidence="2" key="1">
    <citation type="submission" date="2015-11" db="EMBL/GenBank/DDBJ databases">
        <authorList>
            <person name="Varghese N."/>
        </authorList>
    </citation>
    <scope>NUCLEOTIDE SEQUENCE [LARGE SCALE GENOMIC DNA]</scope>
    <source>
        <strain evidence="2">DSM 45899</strain>
    </source>
</reference>
<accession>A0A0S4QE87</accession>
<dbReference type="EMBL" id="FAOZ01000001">
    <property type="protein sequence ID" value="CUU53777.1"/>
    <property type="molecule type" value="Genomic_DNA"/>
</dbReference>
<organism evidence="1 2">
    <name type="scientific">Parafrankia irregularis</name>
    <dbReference type="NCBI Taxonomy" id="795642"/>
    <lineage>
        <taxon>Bacteria</taxon>
        <taxon>Bacillati</taxon>
        <taxon>Actinomycetota</taxon>
        <taxon>Actinomycetes</taxon>
        <taxon>Frankiales</taxon>
        <taxon>Frankiaceae</taxon>
        <taxon>Parafrankia</taxon>
    </lineage>
</organism>
<dbReference type="Proteomes" id="UP000198802">
    <property type="component" value="Unassembled WGS sequence"/>
</dbReference>
<evidence type="ECO:0000313" key="1">
    <source>
        <dbReference type="EMBL" id="CUU53777.1"/>
    </source>
</evidence>
<evidence type="ECO:0000313" key="2">
    <source>
        <dbReference type="Proteomes" id="UP000198802"/>
    </source>
</evidence>
<dbReference type="AlphaFoldDB" id="A0A0S4QE87"/>